<evidence type="ECO:0000259" key="1">
    <source>
        <dbReference type="SMART" id="SM00256"/>
    </source>
</evidence>
<dbReference type="InterPro" id="IPR001810">
    <property type="entry name" value="F-box_dom"/>
</dbReference>
<feature type="domain" description="F-box" evidence="1">
    <location>
        <begin position="9"/>
        <end position="49"/>
    </location>
</feature>
<accession>A0A3P5ZS36</accession>
<dbReference type="EMBL" id="LS974617">
    <property type="protein sequence ID" value="CAG7887314.1"/>
    <property type="molecule type" value="Genomic_DNA"/>
</dbReference>
<sequence length="74" mass="8699">LVREYSDTVPVDLLITIFSLVPAKSIARFRCVSKFWAFIFRRHDFTELFLTKSCTRPLLLFTLEADGKLFFYST</sequence>
<dbReference type="SUPFAM" id="SSF81383">
    <property type="entry name" value="F-box domain"/>
    <property type="match status" value="1"/>
</dbReference>
<dbReference type="Gene3D" id="1.20.1280.50">
    <property type="match status" value="1"/>
</dbReference>
<dbReference type="PANTHER" id="PTHR31111">
    <property type="entry name" value="BNAA05G37150D PROTEIN-RELATED"/>
    <property type="match status" value="1"/>
</dbReference>
<organism evidence="3">
    <name type="scientific">Brassica campestris</name>
    <name type="common">Field mustard</name>
    <dbReference type="NCBI Taxonomy" id="3711"/>
    <lineage>
        <taxon>Eukaryota</taxon>
        <taxon>Viridiplantae</taxon>
        <taxon>Streptophyta</taxon>
        <taxon>Embryophyta</taxon>
        <taxon>Tracheophyta</taxon>
        <taxon>Spermatophyta</taxon>
        <taxon>Magnoliopsida</taxon>
        <taxon>eudicotyledons</taxon>
        <taxon>Gunneridae</taxon>
        <taxon>Pentapetalae</taxon>
        <taxon>rosids</taxon>
        <taxon>malvids</taxon>
        <taxon>Brassicales</taxon>
        <taxon>Brassicaceae</taxon>
        <taxon>Brassiceae</taxon>
        <taxon>Brassica</taxon>
    </lineage>
</organism>
<dbReference type="Proteomes" id="UP000694005">
    <property type="component" value="Chromosome A01"/>
</dbReference>
<dbReference type="AlphaFoldDB" id="A0A3P5ZS36"/>
<dbReference type="PANTHER" id="PTHR31111:SF94">
    <property type="entry name" value="E3 UBIQUITIN-PROTEIN LIGASE SGIP1"/>
    <property type="match status" value="1"/>
</dbReference>
<dbReference type="Pfam" id="PF00646">
    <property type="entry name" value="F-box"/>
    <property type="match status" value="1"/>
</dbReference>
<dbReference type="InterPro" id="IPR036047">
    <property type="entry name" value="F-box-like_dom_sf"/>
</dbReference>
<gene>
    <name evidence="3" type="ORF">BRAA01T01330Z</name>
    <name evidence="2" type="ORF">BRAPAZ1V2_A01P13900.2</name>
</gene>
<evidence type="ECO:0000313" key="3">
    <source>
        <dbReference type="EMBL" id="VDC74828.1"/>
    </source>
</evidence>
<name>A0A3P5ZS36_BRACM</name>
<dbReference type="SMART" id="SM00256">
    <property type="entry name" value="FBOX"/>
    <property type="match status" value="1"/>
</dbReference>
<feature type="non-terminal residue" evidence="3">
    <location>
        <position position="1"/>
    </location>
</feature>
<proteinExistence type="predicted"/>
<evidence type="ECO:0000313" key="2">
    <source>
        <dbReference type="EMBL" id="CAG7887314.1"/>
    </source>
</evidence>
<dbReference type="EMBL" id="LR031571">
    <property type="protein sequence ID" value="VDC74828.1"/>
    <property type="molecule type" value="Genomic_DNA"/>
</dbReference>
<reference evidence="3" key="1">
    <citation type="submission" date="2018-11" db="EMBL/GenBank/DDBJ databases">
        <authorList>
            <consortium name="Genoscope - CEA"/>
            <person name="William W."/>
        </authorList>
    </citation>
    <scope>NUCLEOTIDE SEQUENCE</scope>
</reference>
<protein>
    <recommendedName>
        <fullName evidence="1">F-box domain-containing protein</fullName>
    </recommendedName>
</protein>
<feature type="non-terminal residue" evidence="3">
    <location>
        <position position="74"/>
    </location>
</feature>